<reference evidence="1 2" key="1">
    <citation type="submission" date="2018-02" db="EMBL/GenBank/DDBJ databases">
        <title>Comparative genomes isolates from brazilian mangrove.</title>
        <authorList>
            <person name="Araujo J.E."/>
            <person name="Taketani R.G."/>
            <person name="Silva M.C.P."/>
            <person name="Loureco M.V."/>
            <person name="Andreote F.D."/>
        </authorList>
    </citation>
    <scope>NUCLEOTIDE SEQUENCE [LARGE SCALE GENOMIC DNA]</scope>
    <source>
        <strain evidence="1 2">HEX-2 MGV</strain>
    </source>
</reference>
<accession>A0A2S8EYU1</accession>
<dbReference type="RefSeq" id="WP_105359743.1">
    <property type="nucleotide sequence ID" value="NZ_PUIA01000094.1"/>
</dbReference>
<dbReference type="EMBL" id="PUIA01000094">
    <property type="protein sequence ID" value="PQO25095.1"/>
    <property type="molecule type" value="Genomic_DNA"/>
</dbReference>
<gene>
    <name evidence="1" type="ORF">C5Y96_26705</name>
</gene>
<dbReference type="AlphaFoldDB" id="A0A2S8EYU1"/>
<comment type="caution">
    <text evidence="1">The sequence shown here is derived from an EMBL/GenBank/DDBJ whole genome shotgun (WGS) entry which is preliminary data.</text>
</comment>
<name>A0A2S8EYU1_9BACT</name>
<proteinExistence type="predicted"/>
<dbReference type="Proteomes" id="UP000240009">
    <property type="component" value="Unassembled WGS sequence"/>
</dbReference>
<evidence type="ECO:0000313" key="1">
    <source>
        <dbReference type="EMBL" id="PQO25095.1"/>
    </source>
</evidence>
<evidence type="ECO:0000313" key="2">
    <source>
        <dbReference type="Proteomes" id="UP000240009"/>
    </source>
</evidence>
<organism evidence="1 2">
    <name type="scientific">Blastopirellula marina</name>
    <dbReference type="NCBI Taxonomy" id="124"/>
    <lineage>
        <taxon>Bacteria</taxon>
        <taxon>Pseudomonadati</taxon>
        <taxon>Planctomycetota</taxon>
        <taxon>Planctomycetia</taxon>
        <taxon>Pirellulales</taxon>
        <taxon>Pirellulaceae</taxon>
        <taxon>Blastopirellula</taxon>
    </lineage>
</organism>
<protein>
    <submittedName>
        <fullName evidence="1">Uncharacterized protein</fullName>
    </submittedName>
</protein>
<sequence>MTVAVGFLLDVFPPQEEELGKVTFPFDDDGEGMLIVGDEEGRDLEYFDELGGVAVGVGTGVRGFIIALGGELGVDGRTDGLDLLYFDGAVADGVPFPE</sequence>